<dbReference type="Gene3D" id="3.30.565.10">
    <property type="entry name" value="Histidine kinase-like ATPase, C-terminal domain"/>
    <property type="match status" value="1"/>
</dbReference>
<evidence type="ECO:0000256" key="1">
    <source>
        <dbReference type="ARBA" id="ARBA00000085"/>
    </source>
</evidence>
<dbReference type="OrthoDB" id="1931120at2"/>
<comment type="catalytic activity">
    <reaction evidence="1">
        <text>ATP + protein L-histidine = ADP + protein N-phospho-L-histidine.</text>
        <dbReference type="EC" id="2.7.13.3"/>
    </reaction>
</comment>
<feature type="domain" description="Histidine kinase" evidence="9">
    <location>
        <begin position="230"/>
        <end position="446"/>
    </location>
</feature>
<feature type="transmembrane region" description="Helical" evidence="8">
    <location>
        <begin position="35"/>
        <end position="55"/>
    </location>
</feature>
<evidence type="ECO:0000256" key="2">
    <source>
        <dbReference type="ARBA" id="ARBA00012438"/>
    </source>
</evidence>
<evidence type="ECO:0000256" key="7">
    <source>
        <dbReference type="ARBA" id="ARBA00023012"/>
    </source>
</evidence>
<evidence type="ECO:0000259" key="9">
    <source>
        <dbReference type="PROSITE" id="PS50109"/>
    </source>
</evidence>
<dbReference type="PANTHER" id="PTHR43065">
    <property type="entry name" value="SENSOR HISTIDINE KINASE"/>
    <property type="match status" value="1"/>
</dbReference>
<keyword evidence="3" id="KW-0808">Transferase</keyword>
<dbReference type="AlphaFoldDB" id="A0A1M6HS34"/>
<dbReference type="PRINTS" id="PR00344">
    <property type="entry name" value="BCTRLSENSOR"/>
</dbReference>
<dbReference type="Pfam" id="PF02518">
    <property type="entry name" value="HATPase_c"/>
    <property type="match status" value="1"/>
</dbReference>
<feature type="domain" description="PAS" evidence="10">
    <location>
        <begin position="111"/>
        <end position="147"/>
    </location>
</feature>
<sequence>MVSQHLNRNIVSRACFLAFTAIATSWLLFDQKIYVLAAFAIIIFIFQVVELINFLNRTNRKIAWFFDAIRNEDSTLNFPGKTGNKAMNELNSSLNKVNELIKNIKFDLQEQEQYYKTILENVSIGILTHNEKGNVFLANSAAKHLLGREHLTHINQVSQIDRKLFSAIKELQPGDLRLVNFKNKNGIIQVSLKATKFITSQKNLQLVVIQDIKNELETKELESWIKLIRVLTHEIMNTVAPITSLSQTIMGYYKNLDGKLPNEKIIANTLKGLEVINERGNGLISFVETYRKLTRLPKPDKKPIVVKQLFDNIITLINLEHIDENIQIKWEVNPENLEIAADKKQVSQVLINLLKNALEALKNRPDGMILLKGEINADGRAQISVTDNGPGIPDELMDKIFVPFFTTKESGSGIGLSLSRQIMLLHGGSLKVDSTPEKMTTVSLVF</sequence>
<dbReference type="Pfam" id="PF13188">
    <property type="entry name" value="PAS_8"/>
    <property type="match status" value="1"/>
</dbReference>
<dbReference type="STRING" id="1168035.SAMN05444280_11461"/>
<evidence type="ECO:0000313" key="12">
    <source>
        <dbReference type="Proteomes" id="UP000184050"/>
    </source>
</evidence>
<dbReference type="EC" id="2.7.13.3" evidence="2"/>
<evidence type="ECO:0000313" key="11">
    <source>
        <dbReference type="EMBL" id="SHJ24944.1"/>
    </source>
</evidence>
<dbReference type="PROSITE" id="PS50112">
    <property type="entry name" value="PAS"/>
    <property type="match status" value="1"/>
</dbReference>
<dbReference type="InterPro" id="IPR003594">
    <property type="entry name" value="HATPase_dom"/>
</dbReference>
<dbReference type="SMART" id="SM00387">
    <property type="entry name" value="HATPase_c"/>
    <property type="match status" value="1"/>
</dbReference>
<dbReference type="InterPro" id="IPR000014">
    <property type="entry name" value="PAS"/>
</dbReference>
<protein>
    <recommendedName>
        <fullName evidence="2">histidine kinase</fullName>
        <ecNumber evidence="2">2.7.13.3</ecNumber>
    </recommendedName>
</protein>
<evidence type="ECO:0000256" key="8">
    <source>
        <dbReference type="SAM" id="Phobius"/>
    </source>
</evidence>
<dbReference type="InterPro" id="IPR036890">
    <property type="entry name" value="HATPase_C_sf"/>
</dbReference>
<dbReference type="PROSITE" id="PS50109">
    <property type="entry name" value="HIS_KIN"/>
    <property type="match status" value="1"/>
</dbReference>
<keyword evidence="7" id="KW-0902">Two-component regulatory system</keyword>
<keyword evidence="6" id="KW-0067">ATP-binding</keyword>
<dbReference type="SUPFAM" id="SSF55874">
    <property type="entry name" value="ATPase domain of HSP90 chaperone/DNA topoisomerase II/histidine kinase"/>
    <property type="match status" value="1"/>
</dbReference>
<keyword evidence="8" id="KW-0472">Membrane</keyword>
<keyword evidence="5 11" id="KW-0418">Kinase</keyword>
<organism evidence="11 12">
    <name type="scientific">Tangfeifania diversioriginum</name>
    <dbReference type="NCBI Taxonomy" id="1168035"/>
    <lineage>
        <taxon>Bacteria</taxon>
        <taxon>Pseudomonadati</taxon>
        <taxon>Bacteroidota</taxon>
        <taxon>Bacteroidia</taxon>
        <taxon>Marinilabiliales</taxon>
        <taxon>Prolixibacteraceae</taxon>
        <taxon>Tangfeifania</taxon>
    </lineage>
</organism>
<dbReference type="SUPFAM" id="SSF55785">
    <property type="entry name" value="PYP-like sensor domain (PAS domain)"/>
    <property type="match status" value="1"/>
</dbReference>
<feature type="transmembrane region" description="Helical" evidence="8">
    <location>
        <begin position="10"/>
        <end position="29"/>
    </location>
</feature>
<evidence type="ECO:0000256" key="6">
    <source>
        <dbReference type="ARBA" id="ARBA00022840"/>
    </source>
</evidence>
<dbReference type="EMBL" id="FQZE01000014">
    <property type="protein sequence ID" value="SHJ24944.1"/>
    <property type="molecule type" value="Genomic_DNA"/>
</dbReference>
<dbReference type="InterPro" id="IPR005467">
    <property type="entry name" value="His_kinase_dom"/>
</dbReference>
<proteinExistence type="predicted"/>
<evidence type="ECO:0000256" key="5">
    <source>
        <dbReference type="ARBA" id="ARBA00022777"/>
    </source>
</evidence>
<dbReference type="GO" id="GO:0005524">
    <property type="term" value="F:ATP binding"/>
    <property type="evidence" value="ECO:0007669"/>
    <property type="project" value="UniProtKB-KW"/>
</dbReference>
<keyword evidence="4" id="KW-0547">Nucleotide-binding</keyword>
<name>A0A1M6HS34_9BACT</name>
<evidence type="ECO:0000256" key="3">
    <source>
        <dbReference type="ARBA" id="ARBA00022679"/>
    </source>
</evidence>
<dbReference type="InterPro" id="IPR004358">
    <property type="entry name" value="Sig_transdc_His_kin-like_C"/>
</dbReference>
<gene>
    <name evidence="11" type="ORF">SAMN05444280_11461</name>
</gene>
<keyword evidence="8" id="KW-1133">Transmembrane helix</keyword>
<keyword evidence="12" id="KW-1185">Reference proteome</keyword>
<accession>A0A1M6HS34</accession>
<dbReference type="Proteomes" id="UP000184050">
    <property type="component" value="Unassembled WGS sequence"/>
</dbReference>
<reference evidence="11 12" key="1">
    <citation type="submission" date="2016-11" db="EMBL/GenBank/DDBJ databases">
        <authorList>
            <person name="Jaros S."/>
            <person name="Januszkiewicz K."/>
            <person name="Wedrychowicz H."/>
        </authorList>
    </citation>
    <scope>NUCLEOTIDE SEQUENCE [LARGE SCALE GENOMIC DNA]</scope>
    <source>
        <strain evidence="11 12">DSM 27063</strain>
    </source>
</reference>
<evidence type="ECO:0000259" key="10">
    <source>
        <dbReference type="PROSITE" id="PS50112"/>
    </source>
</evidence>
<dbReference type="Gene3D" id="3.30.450.20">
    <property type="entry name" value="PAS domain"/>
    <property type="match status" value="1"/>
</dbReference>
<evidence type="ECO:0000256" key="4">
    <source>
        <dbReference type="ARBA" id="ARBA00022741"/>
    </source>
</evidence>
<dbReference type="InterPro" id="IPR035965">
    <property type="entry name" value="PAS-like_dom_sf"/>
</dbReference>
<dbReference type="CDD" id="cd00130">
    <property type="entry name" value="PAS"/>
    <property type="match status" value="1"/>
</dbReference>
<keyword evidence="8" id="KW-0812">Transmembrane</keyword>
<dbReference type="GO" id="GO:0000160">
    <property type="term" value="P:phosphorelay signal transduction system"/>
    <property type="evidence" value="ECO:0007669"/>
    <property type="project" value="UniProtKB-KW"/>
</dbReference>
<dbReference type="RefSeq" id="WP_073169102.1">
    <property type="nucleotide sequence ID" value="NZ_FQZE01000014.1"/>
</dbReference>
<dbReference type="PANTHER" id="PTHR43065:SF46">
    <property type="entry name" value="C4-DICARBOXYLATE TRANSPORT SENSOR PROTEIN DCTB"/>
    <property type="match status" value="1"/>
</dbReference>
<dbReference type="GO" id="GO:0004673">
    <property type="term" value="F:protein histidine kinase activity"/>
    <property type="evidence" value="ECO:0007669"/>
    <property type="project" value="UniProtKB-EC"/>
</dbReference>